<dbReference type="Proteomes" id="UP000276133">
    <property type="component" value="Unassembled WGS sequence"/>
</dbReference>
<dbReference type="AlphaFoldDB" id="A0A3M7SF31"/>
<protein>
    <submittedName>
        <fullName evidence="1">Uncharacterized protein</fullName>
    </submittedName>
</protein>
<keyword evidence="2" id="KW-1185">Reference proteome</keyword>
<accession>A0A3M7SF31</accession>
<dbReference type="EMBL" id="REGN01001491">
    <property type="protein sequence ID" value="RNA34366.1"/>
    <property type="molecule type" value="Genomic_DNA"/>
</dbReference>
<evidence type="ECO:0000313" key="1">
    <source>
        <dbReference type="EMBL" id="RNA34366.1"/>
    </source>
</evidence>
<organism evidence="1 2">
    <name type="scientific">Brachionus plicatilis</name>
    <name type="common">Marine rotifer</name>
    <name type="synonym">Brachionus muelleri</name>
    <dbReference type="NCBI Taxonomy" id="10195"/>
    <lineage>
        <taxon>Eukaryota</taxon>
        <taxon>Metazoa</taxon>
        <taxon>Spiralia</taxon>
        <taxon>Gnathifera</taxon>
        <taxon>Rotifera</taxon>
        <taxon>Eurotatoria</taxon>
        <taxon>Monogononta</taxon>
        <taxon>Pseudotrocha</taxon>
        <taxon>Ploima</taxon>
        <taxon>Brachionidae</taxon>
        <taxon>Brachionus</taxon>
    </lineage>
</organism>
<reference evidence="1 2" key="1">
    <citation type="journal article" date="2018" name="Sci. Rep.">
        <title>Genomic signatures of local adaptation to the degree of environmental predictability in rotifers.</title>
        <authorList>
            <person name="Franch-Gras L."/>
            <person name="Hahn C."/>
            <person name="Garcia-Roger E.M."/>
            <person name="Carmona M.J."/>
            <person name="Serra M."/>
            <person name="Gomez A."/>
        </authorList>
    </citation>
    <scope>NUCLEOTIDE SEQUENCE [LARGE SCALE GENOMIC DNA]</scope>
    <source>
        <strain evidence="1">HYR1</strain>
    </source>
</reference>
<proteinExistence type="predicted"/>
<name>A0A3M7SF31_BRAPC</name>
<comment type="caution">
    <text evidence="1">The sequence shown here is derived from an EMBL/GenBank/DDBJ whole genome shotgun (WGS) entry which is preliminary data.</text>
</comment>
<gene>
    <name evidence="1" type="ORF">BpHYR1_027067</name>
</gene>
<evidence type="ECO:0000313" key="2">
    <source>
        <dbReference type="Proteomes" id="UP000276133"/>
    </source>
</evidence>
<sequence>MKIYGSTEGLFLTYNRTNLRKIKADFVTIHDLILTDIDGIELKT</sequence>